<sequence>MIKRVAAFLLCAATWAGAHAATIEAVISPNAIVVKDGGQVRVHTLDGKPVLYCGLDAFLGWSARLLGAQIEPGADDGPIVTLAGKATPIARLFTREGWLRPSALSDAAQEALAERRGGWACAPKTEPFAQMGVRVDPKITAGIAMNESSYRGRPWPWTLNVAGRGMFFATREEAYAAVTRLIANDRCDFDVGLMQVNWCYHGKRFASPWDALAPATNIRVAEDILAENLQRSGSAMKAVAWYHSANPERGGPYFSRFMKHVAQFQ</sequence>
<evidence type="ECO:0000313" key="2">
    <source>
        <dbReference type="EMBL" id="AZG17312.1"/>
    </source>
</evidence>
<evidence type="ECO:0000256" key="1">
    <source>
        <dbReference type="SAM" id="SignalP"/>
    </source>
</evidence>
<dbReference type="OrthoDB" id="5945995at2"/>
<dbReference type="KEGG" id="cpau:EHF44_28135"/>
<dbReference type="InterPro" id="IPR023346">
    <property type="entry name" value="Lysozyme-like_dom_sf"/>
</dbReference>
<gene>
    <name evidence="2" type="ORF">EHF44_28135</name>
</gene>
<dbReference type="AlphaFoldDB" id="A0A3G8HCK5"/>
<organism evidence="2 3">
    <name type="scientific">Cupriavidus pauculus</name>
    <dbReference type="NCBI Taxonomy" id="82633"/>
    <lineage>
        <taxon>Bacteria</taxon>
        <taxon>Pseudomonadati</taxon>
        <taxon>Pseudomonadota</taxon>
        <taxon>Betaproteobacteria</taxon>
        <taxon>Burkholderiales</taxon>
        <taxon>Burkholderiaceae</taxon>
        <taxon>Cupriavidus</taxon>
    </lineage>
</organism>
<dbReference type="EMBL" id="CP033971">
    <property type="protein sequence ID" value="AZG17312.1"/>
    <property type="molecule type" value="Genomic_DNA"/>
</dbReference>
<keyword evidence="2" id="KW-0614">Plasmid</keyword>
<dbReference type="Proteomes" id="UP000270411">
    <property type="component" value="Plasmid unnamed2"/>
</dbReference>
<geneLocation type="plasmid" evidence="2">
    <name>unnamed2</name>
</geneLocation>
<dbReference type="RefSeq" id="WP_124687041.1">
    <property type="nucleotide sequence ID" value="NZ_CP033971.1"/>
</dbReference>
<keyword evidence="1" id="KW-0732">Signal</keyword>
<feature type="signal peptide" evidence="1">
    <location>
        <begin position="1"/>
        <end position="20"/>
    </location>
</feature>
<reference evidence="3" key="1">
    <citation type="submission" date="2018-11" db="EMBL/GenBank/DDBJ databases">
        <title>FDA dAtabase for Regulatory Grade micrObial Sequences (FDA-ARGOS): Supporting development and validation of Infectious Disease Dx tests.</title>
        <authorList>
            <person name="Goldberg B."/>
            <person name="Campos J."/>
            <person name="Tallon L."/>
            <person name="Sadzewicz L."/>
            <person name="Zhao X."/>
            <person name="Vavikolanu K."/>
            <person name="Mehta A."/>
            <person name="Aluvathingal J."/>
            <person name="Nadendla S."/>
            <person name="Geyer C."/>
            <person name="Nandy P."/>
            <person name="Yan Y."/>
            <person name="Sichtig H."/>
        </authorList>
    </citation>
    <scope>NUCLEOTIDE SEQUENCE [LARGE SCALE GENOMIC DNA]</scope>
    <source>
        <strain evidence="3">FDAARGOS_614</strain>
        <plasmid evidence="3">unnamed2</plasmid>
    </source>
</reference>
<accession>A0A3G8HCK5</accession>
<protein>
    <submittedName>
        <fullName evidence="2">Lytic transglycosylase</fullName>
    </submittedName>
</protein>
<dbReference type="SUPFAM" id="SSF53955">
    <property type="entry name" value="Lysozyme-like"/>
    <property type="match status" value="1"/>
</dbReference>
<proteinExistence type="predicted"/>
<name>A0A3G8HCK5_9BURK</name>
<evidence type="ECO:0000313" key="3">
    <source>
        <dbReference type="Proteomes" id="UP000270411"/>
    </source>
</evidence>
<feature type="chain" id="PRO_5018275199" evidence="1">
    <location>
        <begin position="21"/>
        <end position="265"/>
    </location>
</feature>